<dbReference type="EMBL" id="CP032125">
    <property type="protein sequence ID" value="AXX97801.1"/>
    <property type="molecule type" value="Genomic_DNA"/>
</dbReference>
<keyword evidence="2" id="KW-1185">Reference proteome</keyword>
<organism evidence="1 2">
    <name type="scientific">Profundibacter amoris</name>
    <dbReference type="NCBI Taxonomy" id="2171755"/>
    <lineage>
        <taxon>Bacteria</taxon>
        <taxon>Pseudomonadati</taxon>
        <taxon>Pseudomonadota</taxon>
        <taxon>Alphaproteobacteria</taxon>
        <taxon>Rhodobacterales</taxon>
        <taxon>Paracoccaceae</taxon>
        <taxon>Profundibacter</taxon>
    </lineage>
</organism>
<name>A0A347UG23_9RHOB</name>
<proteinExistence type="predicted"/>
<evidence type="ECO:0000313" key="2">
    <source>
        <dbReference type="Proteomes" id="UP000261704"/>
    </source>
</evidence>
<evidence type="ECO:0000313" key="1">
    <source>
        <dbReference type="EMBL" id="AXX97801.1"/>
    </source>
</evidence>
<reference evidence="1 2" key="1">
    <citation type="submission" date="2018-09" db="EMBL/GenBank/DDBJ databases">
        <title>Profundibacter amoris BAR1 gen. nov., sp. nov., a new member of the Roseobacter clade isolated at Lokis Castle Vent Field on the Arctic Mid-Oceanic Ridge.</title>
        <authorList>
            <person name="Le Moine Bauer S."/>
            <person name="Sjoeberg A.G."/>
            <person name="L'Haridon S."/>
            <person name="Stokke R."/>
            <person name="Roalkvam I."/>
            <person name="Steen I.H."/>
            <person name="Dahle H."/>
        </authorList>
    </citation>
    <scope>NUCLEOTIDE SEQUENCE [LARGE SCALE GENOMIC DNA]</scope>
    <source>
        <strain evidence="1 2">BAR1</strain>
    </source>
</reference>
<dbReference type="KEGG" id="pamo:BAR1_07585"/>
<gene>
    <name evidence="1" type="ORF">BAR1_07585</name>
</gene>
<dbReference type="Proteomes" id="UP000261704">
    <property type="component" value="Chromosome"/>
</dbReference>
<sequence>MQCTALAVQGEIVRPRTANHNLKPLCGQINRHPDLAGHDPHITTRTAVNHGIRRVKDQNIIPGTAG</sequence>
<dbReference type="AlphaFoldDB" id="A0A347UG23"/>
<accession>A0A347UG23</accession>
<protein>
    <submittedName>
        <fullName evidence="1">Uncharacterized protein</fullName>
    </submittedName>
</protein>